<evidence type="ECO:0000313" key="5">
    <source>
        <dbReference type="Proteomes" id="UP000276232"/>
    </source>
</evidence>
<protein>
    <submittedName>
        <fullName evidence="4">Uncharacterized protein</fullName>
    </submittedName>
</protein>
<gene>
    <name evidence="4" type="ORF">EDC03_1969</name>
</gene>
<feature type="signal peptide" evidence="3">
    <location>
        <begin position="1"/>
        <end position="25"/>
    </location>
</feature>
<feature type="region of interest" description="Disordered" evidence="1">
    <location>
        <begin position="44"/>
        <end position="70"/>
    </location>
</feature>
<name>A0A3N1HLI1_9ACTN</name>
<organism evidence="4 5">
    <name type="scientific">Pseudokineococcus lusitanus</name>
    <dbReference type="NCBI Taxonomy" id="763993"/>
    <lineage>
        <taxon>Bacteria</taxon>
        <taxon>Bacillati</taxon>
        <taxon>Actinomycetota</taxon>
        <taxon>Actinomycetes</taxon>
        <taxon>Kineosporiales</taxon>
        <taxon>Kineosporiaceae</taxon>
        <taxon>Pseudokineococcus</taxon>
    </lineage>
</organism>
<dbReference type="Proteomes" id="UP000276232">
    <property type="component" value="Unassembled WGS sequence"/>
</dbReference>
<sequence length="109" mass="10337">MRPAARPAALALAGALLLGPAAASAASAAAPVTTTPVAVVAASPTAPATTPGGAATPAPGQPTSAPVARDDSGTGLVLPILVTTVVVLVAGGLAFAAGVQRRARDERRL</sequence>
<evidence type="ECO:0000256" key="3">
    <source>
        <dbReference type="SAM" id="SignalP"/>
    </source>
</evidence>
<dbReference type="InParanoid" id="A0A3N1HLI1"/>
<keyword evidence="2" id="KW-0472">Membrane</keyword>
<keyword evidence="3" id="KW-0732">Signal</keyword>
<feature type="chain" id="PRO_5018192815" evidence="3">
    <location>
        <begin position="26"/>
        <end position="109"/>
    </location>
</feature>
<keyword evidence="2" id="KW-0812">Transmembrane</keyword>
<comment type="caution">
    <text evidence="4">The sequence shown here is derived from an EMBL/GenBank/DDBJ whole genome shotgun (WGS) entry which is preliminary data.</text>
</comment>
<evidence type="ECO:0000313" key="4">
    <source>
        <dbReference type="EMBL" id="ROP43364.1"/>
    </source>
</evidence>
<reference evidence="4 5" key="1">
    <citation type="journal article" date="2015" name="Stand. Genomic Sci.">
        <title>Genomic Encyclopedia of Bacterial and Archaeal Type Strains, Phase III: the genomes of soil and plant-associated and newly described type strains.</title>
        <authorList>
            <person name="Whitman W.B."/>
            <person name="Woyke T."/>
            <person name="Klenk H.P."/>
            <person name="Zhou Y."/>
            <person name="Lilburn T.G."/>
            <person name="Beck B.J."/>
            <person name="De Vos P."/>
            <person name="Vandamme P."/>
            <person name="Eisen J.A."/>
            <person name="Garrity G."/>
            <person name="Hugenholtz P."/>
            <person name="Kyrpides N.C."/>
        </authorList>
    </citation>
    <scope>NUCLEOTIDE SEQUENCE [LARGE SCALE GENOMIC DNA]</scope>
    <source>
        <strain evidence="4 5">CECT 7306</strain>
    </source>
</reference>
<dbReference type="EMBL" id="RJKN01000004">
    <property type="protein sequence ID" value="ROP43364.1"/>
    <property type="molecule type" value="Genomic_DNA"/>
</dbReference>
<evidence type="ECO:0000256" key="2">
    <source>
        <dbReference type="SAM" id="Phobius"/>
    </source>
</evidence>
<feature type="compositionally biased region" description="Low complexity" evidence="1">
    <location>
        <begin position="44"/>
        <end position="66"/>
    </location>
</feature>
<evidence type="ECO:0000256" key="1">
    <source>
        <dbReference type="SAM" id="MobiDB-lite"/>
    </source>
</evidence>
<accession>A0A3N1HLI1</accession>
<dbReference type="AlphaFoldDB" id="A0A3N1HLI1"/>
<keyword evidence="5" id="KW-1185">Reference proteome</keyword>
<feature type="transmembrane region" description="Helical" evidence="2">
    <location>
        <begin position="76"/>
        <end position="99"/>
    </location>
</feature>
<keyword evidence="2" id="KW-1133">Transmembrane helix</keyword>
<proteinExistence type="predicted"/>
<dbReference type="RefSeq" id="WP_123380019.1">
    <property type="nucleotide sequence ID" value="NZ_RJKN01000004.1"/>
</dbReference>